<dbReference type="AlphaFoldDB" id="A0A210QH99"/>
<protein>
    <submittedName>
        <fullName evidence="5">Chromobox protein-like 7</fullName>
    </submittedName>
</protein>
<comment type="subcellular location">
    <subcellularLocation>
        <location evidence="1">Nucleus</location>
    </subcellularLocation>
</comment>
<dbReference type="InterPro" id="IPR000953">
    <property type="entry name" value="Chromo/chromo_shadow_dom"/>
</dbReference>
<gene>
    <name evidence="5" type="ORF">KP79_PYT05456</name>
</gene>
<evidence type="ECO:0000256" key="2">
    <source>
        <dbReference type="ARBA" id="ARBA00023242"/>
    </source>
</evidence>
<dbReference type="Gene3D" id="2.40.50.40">
    <property type="match status" value="1"/>
</dbReference>
<dbReference type="GO" id="GO:0035102">
    <property type="term" value="C:PRC1 complex"/>
    <property type="evidence" value="ECO:0007669"/>
    <property type="project" value="InterPro"/>
</dbReference>
<accession>A0A210QH99</accession>
<keyword evidence="2" id="KW-0539">Nucleus</keyword>
<reference evidence="5 6" key="1">
    <citation type="journal article" date="2017" name="Nat. Ecol. Evol.">
        <title>Scallop genome provides insights into evolution of bilaterian karyotype and development.</title>
        <authorList>
            <person name="Wang S."/>
            <person name="Zhang J."/>
            <person name="Jiao W."/>
            <person name="Li J."/>
            <person name="Xun X."/>
            <person name="Sun Y."/>
            <person name="Guo X."/>
            <person name="Huan P."/>
            <person name="Dong B."/>
            <person name="Zhang L."/>
            <person name="Hu X."/>
            <person name="Sun X."/>
            <person name="Wang J."/>
            <person name="Zhao C."/>
            <person name="Wang Y."/>
            <person name="Wang D."/>
            <person name="Huang X."/>
            <person name="Wang R."/>
            <person name="Lv J."/>
            <person name="Li Y."/>
            <person name="Zhang Z."/>
            <person name="Liu B."/>
            <person name="Lu W."/>
            <person name="Hui Y."/>
            <person name="Liang J."/>
            <person name="Zhou Z."/>
            <person name="Hou R."/>
            <person name="Li X."/>
            <person name="Liu Y."/>
            <person name="Li H."/>
            <person name="Ning X."/>
            <person name="Lin Y."/>
            <person name="Zhao L."/>
            <person name="Xing Q."/>
            <person name="Dou J."/>
            <person name="Li Y."/>
            <person name="Mao J."/>
            <person name="Guo H."/>
            <person name="Dou H."/>
            <person name="Li T."/>
            <person name="Mu C."/>
            <person name="Jiang W."/>
            <person name="Fu Q."/>
            <person name="Fu X."/>
            <person name="Miao Y."/>
            <person name="Liu J."/>
            <person name="Yu Q."/>
            <person name="Li R."/>
            <person name="Liao H."/>
            <person name="Li X."/>
            <person name="Kong Y."/>
            <person name="Jiang Z."/>
            <person name="Chourrout D."/>
            <person name="Li R."/>
            <person name="Bao Z."/>
        </authorList>
    </citation>
    <scope>NUCLEOTIDE SEQUENCE [LARGE SCALE GENOMIC DNA]</scope>
    <source>
        <strain evidence="5 6">PY_sf001</strain>
    </source>
</reference>
<dbReference type="InterPro" id="IPR042796">
    <property type="entry name" value="CBX2"/>
</dbReference>
<dbReference type="PANTHER" id="PTHR46860:SF1">
    <property type="entry name" value="CHROMOBOX PROTEIN HOMOLOG 2"/>
    <property type="match status" value="1"/>
</dbReference>
<feature type="domain" description="Chromo" evidence="4">
    <location>
        <begin position="13"/>
        <end position="71"/>
    </location>
</feature>
<dbReference type="PROSITE" id="PS00598">
    <property type="entry name" value="CHROMO_1"/>
    <property type="match status" value="1"/>
</dbReference>
<sequence>MDAFLPALGERVFKADYIKKKRLRKGKMQYLVKWKGYSSKECTWEPEENILDPLLIKEYIERPYSRRFGKRRLYEVSKRIPLTTLYPFTPPSPEETNNNLPIGLFPFPEEESTGREAGYLSDAAHDKLGSVESDRGTDDTPTNEARNQLCAVCNNDNHYVTPGTCSCESQRRDRNFFDWVSQTRAFHATQFQDKDLCDKSDDQFSDDSTVKYVSDDDMTCGYRSDSVGGEVSDQDMVVSPSPPSPSHYETSVEDPPENELFVTNVTCHEITVTFIESPTKAGFFKEGREQGPTG</sequence>
<dbReference type="GO" id="GO:0000792">
    <property type="term" value="C:heterochromatin"/>
    <property type="evidence" value="ECO:0007669"/>
    <property type="project" value="TreeGrafter"/>
</dbReference>
<name>A0A210QH99_MIZYE</name>
<feature type="region of interest" description="Disordered" evidence="3">
    <location>
        <begin position="224"/>
        <end position="255"/>
    </location>
</feature>
<dbReference type="InterPro" id="IPR023779">
    <property type="entry name" value="Chromodomain_CS"/>
</dbReference>
<proteinExistence type="predicted"/>
<dbReference type="EMBL" id="NEDP02003741">
    <property type="protein sequence ID" value="OWF48001.1"/>
    <property type="molecule type" value="Genomic_DNA"/>
</dbReference>
<dbReference type="CDD" id="cd18627">
    <property type="entry name" value="CD_polycomb_like"/>
    <property type="match status" value="1"/>
</dbReference>
<comment type="caution">
    <text evidence="5">The sequence shown here is derived from an EMBL/GenBank/DDBJ whole genome shotgun (WGS) entry which is preliminary data.</text>
</comment>
<dbReference type="InterPro" id="IPR016197">
    <property type="entry name" value="Chromo-like_dom_sf"/>
</dbReference>
<dbReference type="STRING" id="6573.A0A210QH99"/>
<evidence type="ECO:0000313" key="6">
    <source>
        <dbReference type="Proteomes" id="UP000242188"/>
    </source>
</evidence>
<dbReference type="OrthoDB" id="1918685at2759"/>
<keyword evidence="6" id="KW-1185">Reference proteome</keyword>
<dbReference type="InterPro" id="IPR023780">
    <property type="entry name" value="Chromo_domain"/>
</dbReference>
<dbReference type="GO" id="GO:0000122">
    <property type="term" value="P:negative regulation of transcription by RNA polymerase II"/>
    <property type="evidence" value="ECO:0007669"/>
    <property type="project" value="TreeGrafter"/>
</dbReference>
<dbReference type="PANTHER" id="PTHR46860">
    <property type="entry name" value="CHROMOBOX PROTEIN HOMOLOG 2"/>
    <property type="match status" value="1"/>
</dbReference>
<dbReference type="Proteomes" id="UP000242188">
    <property type="component" value="Unassembled WGS sequence"/>
</dbReference>
<evidence type="ECO:0000256" key="3">
    <source>
        <dbReference type="SAM" id="MobiDB-lite"/>
    </source>
</evidence>
<evidence type="ECO:0000313" key="5">
    <source>
        <dbReference type="EMBL" id="OWF48001.1"/>
    </source>
</evidence>
<evidence type="ECO:0000259" key="4">
    <source>
        <dbReference type="PROSITE" id="PS50013"/>
    </source>
</evidence>
<organism evidence="5 6">
    <name type="scientific">Mizuhopecten yessoensis</name>
    <name type="common">Japanese scallop</name>
    <name type="synonym">Patinopecten yessoensis</name>
    <dbReference type="NCBI Taxonomy" id="6573"/>
    <lineage>
        <taxon>Eukaryota</taxon>
        <taxon>Metazoa</taxon>
        <taxon>Spiralia</taxon>
        <taxon>Lophotrochozoa</taxon>
        <taxon>Mollusca</taxon>
        <taxon>Bivalvia</taxon>
        <taxon>Autobranchia</taxon>
        <taxon>Pteriomorphia</taxon>
        <taxon>Pectinida</taxon>
        <taxon>Pectinoidea</taxon>
        <taxon>Pectinidae</taxon>
        <taxon>Mizuhopecten</taxon>
    </lineage>
</organism>
<dbReference type="PROSITE" id="PS50013">
    <property type="entry name" value="CHROMO_2"/>
    <property type="match status" value="1"/>
</dbReference>
<evidence type="ECO:0000256" key="1">
    <source>
        <dbReference type="ARBA" id="ARBA00004123"/>
    </source>
</evidence>
<dbReference type="Pfam" id="PF00385">
    <property type="entry name" value="Chromo"/>
    <property type="match status" value="1"/>
</dbReference>
<dbReference type="SUPFAM" id="SSF54160">
    <property type="entry name" value="Chromo domain-like"/>
    <property type="match status" value="1"/>
</dbReference>
<dbReference type="SMART" id="SM00298">
    <property type="entry name" value="CHROMO"/>
    <property type="match status" value="1"/>
</dbReference>